<protein>
    <submittedName>
        <fullName evidence="4">Uncharacterized 50 kDa protein in type I retrotransposable element R1DM</fullName>
    </submittedName>
</protein>
<feature type="compositionally biased region" description="Basic and acidic residues" evidence="2">
    <location>
        <begin position="1"/>
        <end position="11"/>
    </location>
</feature>
<evidence type="ECO:0000256" key="2">
    <source>
        <dbReference type="SAM" id="MobiDB-lite"/>
    </source>
</evidence>
<feature type="compositionally biased region" description="Polar residues" evidence="2">
    <location>
        <begin position="15"/>
        <end position="28"/>
    </location>
</feature>
<keyword evidence="1" id="KW-0862">Zinc</keyword>
<keyword evidence="5" id="KW-1185">Reference proteome</keyword>
<comment type="caution">
    <text evidence="4">The sequence shown here is derived from an EMBL/GenBank/DDBJ whole genome shotgun (WGS) entry which is preliminary data.</text>
</comment>
<dbReference type="OrthoDB" id="10026072at2759"/>
<dbReference type="EMBL" id="BGZK01002766">
    <property type="protein sequence ID" value="GBP96303.1"/>
    <property type="molecule type" value="Genomic_DNA"/>
</dbReference>
<proteinExistence type="predicted"/>
<keyword evidence="1" id="KW-0863">Zinc-finger</keyword>
<feature type="compositionally biased region" description="Basic and acidic residues" evidence="2">
    <location>
        <begin position="56"/>
        <end position="68"/>
    </location>
</feature>
<dbReference type="Gene3D" id="4.10.60.10">
    <property type="entry name" value="Zinc finger, CCHC-type"/>
    <property type="match status" value="1"/>
</dbReference>
<dbReference type="Proteomes" id="UP000299102">
    <property type="component" value="Unassembled WGS sequence"/>
</dbReference>
<organism evidence="4 5">
    <name type="scientific">Eumeta variegata</name>
    <name type="common">Bagworm moth</name>
    <name type="synonym">Eumeta japonica</name>
    <dbReference type="NCBI Taxonomy" id="151549"/>
    <lineage>
        <taxon>Eukaryota</taxon>
        <taxon>Metazoa</taxon>
        <taxon>Ecdysozoa</taxon>
        <taxon>Arthropoda</taxon>
        <taxon>Hexapoda</taxon>
        <taxon>Insecta</taxon>
        <taxon>Pterygota</taxon>
        <taxon>Neoptera</taxon>
        <taxon>Endopterygota</taxon>
        <taxon>Lepidoptera</taxon>
        <taxon>Glossata</taxon>
        <taxon>Ditrysia</taxon>
        <taxon>Tineoidea</taxon>
        <taxon>Psychidae</taxon>
        <taxon>Oiketicinae</taxon>
        <taxon>Eumeta</taxon>
    </lineage>
</organism>
<feature type="domain" description="CCHC-type" evidence="3">
    <location>
        <begin position="346"/>
        <end position="360"/>
    </location>
</feature>
<dbReference type="GO" id="GO:0003676">
    <property type="term" value="F:nucleic acid binding"/>
    <property type="evidence" value="ECO:0007669"/>
    <property type="project" value="InterPro"/>
</dbReference>
<evidence type="ECO:0000256" key="1">
    <source>
        <dbReference type="PROSITE-ProRule" id="PRU00047"/>
    </source>
</evidence>
<dbReference type="SUPFAM" id="SSF57756">
    <property type="entry name" value="Retrovirus zinc finger-like domains"/>
    <property type="match status" value="1"/>
</dbReference>
<evidence type="ECO:0000313" key="5">
    <source>
        <dbReference type="Proteomes" id="UP000299102"/>
    </source>
</evidence>
<accession>A0A4C2AAA8</accession>
<evidence type="ECO:0000259" key="3">
    <source>
        <dbReference type="PROSITE" id="PS50158"/>
    </source>
</evidence>
<dbReference type="PROSITE" id="PS50158">
    <property type="entry name" value="ZF_CCHC"/>
    <property type="match status" value="1"/>
</dbReference>
<sequence>MSDKDRDKEKAIFTPRQSICRTPPSGVSTVEEMPTSLAAGKRPRESPGESQPPSRPRRDTERSERSETQEDDDTERSLRGASKEELLERVHRAVKAIFSVVTGPGSKVNKSDTNSVASNGQDILAVVAALNLRLAEAELATASAKLEAARAVTVRGELSATQPEGGNHQTAEETKKLLKSAMDPTSMQVQVTKVRKVGRAGVVVQTTSDEAADKIRKAVPPTLRVTEPRSRRPLVALRNLSGDPSGEAVISGLYEQNLRTRHPEWTIERIQKNCRVAFKKSRRERATTTVVLECEPELRDVLVSLDRAYIGWEAVPICDYIDVTCCRKCQQYGHPEAHCRSVDTVCSKCGLTGHRATDCKAETQDARRAIVSVGARPKPIIRRRESAQRADSPKSG</sequence>
<dbReference type="AlphaFoldDB" id="A0A4C2AAA8"/>
<feature type="compositionally biased region" description="Basic and acidic residues" evidence="2">
    <location>
        <begin position="75"/>
        <end position="84"/>
    </location>
</feature>
<dbReference type="InterPro" id="IPR036875">
    <property type="entry name" value="Znf_CCHC_sf"/>
</dbReference>
<reference evidence="4 5" key="1">
    <citation type="journal article" date="2019" name="Commun. Biol.">
        <title>The bagworm genome reveals a unique fibroin gene that provides high tensile strength.</title>
        <authorList>
            <person name="Kono N."/>
            <person name="Nakamura H."/>
            <person name="Ohtoshi R."/>
            <person name="Tomita M."/>
            <person name="Numata K."/>
            <person name="Arakawa K."/>
        </authorList>
    </citation>
    <scope>NUCLEOTIDE SEQUENCE [LARGE SCALE GENOMIC DNA]</scope>
</reference>
<evidence type="ECO:0000313" key="4">
    <source>
        <dbReference type="EMBL" id="GBP96303.1"/>
    </source>
</evidence>
<feature type="region of interest" description="Disordered" evidence="2">
    <location>
        <begin position="1"/>
        <end position="84"/>
    </location>
</feature>
<name>A0A4C2AAA8_EUMVA</name>
<keyword evidence="1" id="KW-0479">Metal-binding</keyword>
<gene>
    <name evidence="4" type="ORF">EVAR_7586_1</name>
</gene>
<dbReference type="SMART" id="SM00343">
    <property type="entry name" value="ZnF_C2HC"/>
    <property type="match status" value="2"/>
</dbReference>
<dbReference type="InterPro" id="IPR001878">
    <property type="entry name" value="Znf_CCHC"/>
</dbReference>
<dbReference type="GO" id="GO:0008270">
    <property type="term" value="F:zinc ion binding"/>
    <property type="evidence" value="ECO:0007669"/>
    <property type="project" value="UniProtKB-KW"/>
</dbReference>